<proteinExistence type="predicted"/>
<evidence type="ECO:0008006" key="3">
    <source>
        <dbReference type="Google" id="ProtNLM"/>
    </source>
</evidence>
<accession>A0A6L9EEK5</accession>
<keyword evidence="2" id="KW-1185">Reference proteome</keyword>
<name>A0A6L9EEK5_9FLAO</name>
<dbReference type="SUPFAM" id="SSF101898">
    <property type="entry name" value="NHL repeat"/>
    <property type="match status" value="1"/>
</dbReference>
<evidence type="ECO:0000313" key="1">
    <source>
        <dbReference type="EMBL" id="NAS12739.1"/>
    </source>
</evidence>
<comment type="caution">
    <text evidence="1">The sequence shown here is derived from an EMBL/GenBank/DDBJ whole genome shotgun (WGS) entry which is preliminary data.</text>
</comment>
<organism evidence="1 2">
    <name type="scientific">Poritiphilus flavus</name>
    <dbReference type="NCBI Taxonomy" id="2697053"/>
    <lineage>
        <taxon>Bacteria</taxon>
        <taxon>Pseudomonadati</taxon>
        <taxon>Bacteroidota</taxon>
        <taxon>Flavobacteriia</taxon>
        <taxon>Flavobacteriales</taxon>
        <taxon>Flavobacteriaceae</taxon>
        <taxon>Poritiphilus</taxon>
    </lineage>
</organism>
<evidence type="ECO:0000313" key="2">
    <source>
        <dbReference type="Proteomes" id="UP000475249"/>
    </source>
</evidence>
<dbReference type="Proteomes" id="UP000475249">
    <property type="component" value="Unassembled WGS sequence"/>
</dbReference>
<protein>
    <recommendedName>
        <fullName evidence="3">SdiA-regulated</fullName>
    </recommendedName>
</protein>
<dbReference type="EMBL" id="WXYO01000005">
    <property type="protein sequence ID" value="NAS12739.1"/>
    <property type="molecule type" value="Genomic_DNA"/>
</dbReference>
<sequence>MKRLYNLSILVFAVSCSNYGQLTIISDLPSELDENSGMVLHNNSEVWMIEDNGNKDKLYRVNLKGKMLSDHKITDAKNHDWEDLAKDADGNLYIGDFGNNANERKNLRIYKIKGPLDPEDEKFRAERIEFNYPEQKKFPPKKSKRLYDTEAFFYAQDHLYIITKNRTRPFNAEALIYKVPAKKGKYKAELVGKFKACEDMNRCVVTAADISEDGSKIALLGYGRLWIFTEFELDDFSKGRLQSIDLQTNTQLEAVCFLNDSTLLLSDERSHGTGQNLYKFKIPKP</sequence>
<dbReference type="RefSeq" id="WP_161435767.1">
    <property type="nucleotide sequence ID" value="NZ_WXYO01000005.1"/>
</dbReference>
<gene>
    <name evidence="1" type="ORF">GTQ38_12040</name>
</gene>
<dbReference type="AlphaFoldDB" id="A0A6L9EEK5"/>
<dbReference type="PROSITE" id="PS51257">
    <property type="entry name" value="PROKAR_LIPOPROTEIN"/>
    <property type="match status" value="1"/>
</dbReference>
<reference evidence="1 2" key="1">
    <citation type="submission" date="2020-01" db="EMBL/GenBank/DDBJ databases">
        <title>Bacteria diversity of Porities sp.</title>
        <authorList>
            <person name="Wang G."/>
        </authorList>
    </citation>
    <scope>NUCLEOTIDE SEQUENCE [LARGE SCALE GENOMIC DNA]</scope>
    <source>
        <strain evidence="1 2">R33</strain>
    </source>
</reference>